<dbReference type="EMBL" id="CADCUQ010000795">
    <property type="protein sequence ID" value="CAA9430615.1"/>
    <property type="molecule type" value="Genomic_DNA"/>
</dbReference>
<name>A0A6J4Q1I3_9BACT</name>
<sequence>MALRTKGSRRIVVDGMIYRWVVSPTSGYMDVVVMQANAGRRLILRCGYEDLVALDGTMRQQRSIGSGVIRRGILAARSAGWDPGDANPAPFVLEIGS</sequence>
<gene>
    <name evidence="1" type="ORF">AVDCRST_MAG64-3459</name>
</gene>
<reference evidence="1" key="1">
    <citation type="submission" date="2020-02" db="EMBL/GenBank/DDBJ databases">
        <authorList>
            <person name="Meier V. D."/>
        </authorList>
    </citation>
    <scope>NUCLEOTIDE SEQUENCE</scope>
    <source>
        <strain evidence="1">AVDCRST_MAG64</strain>
    </source>
</reference>
<evidence type="ECO:0000313" key="1">
    <source>
        <dbReference type="EMBL" id="CAA9430615.1"/>
    </source>
</evidence>
<proteinExistence type="predicted"/>
<dbReference type="AlphaFoldDB" id="A0A6J4Q1I3"/>
<accession>A0A6J4Q1I3</accession>
<protein>
    <submittedName>
        <fullName evidence="1">Uncharacterized protein</fullName>
    </submittedName>
</protein>
<organism evidence="1">
    <name type="scientific">uncultured Phycisphaerae bacterium</name>
    <dbReference type="NCBI Taxonomy" id="904963"/>
    <lineage>
        <taxon>Bacteria</taxon>
        <taxon>Pseudomonadati</taxon>
        <taxon>Planctomycetota</taxon>
        <taxon>Phycisphaerae</taxon>
        <taxon>environmental samples</taxon>
    </lineage>
</organism>